<dbReference type="InterPro" id="IPR019775">
    <property type="entry name" value="WD40_repeat_CS"/>
</dbReference>
<evidence type="ECO:0000313" key="8">
    <source>
        <dbReference type="EMBL" id="KAK2163056.1"/>
    </source>
</evidence>
<proteinExistence type="predicted"/>
<feature type="repeat" description="WD" evidence="5">
    <location>
        <begin position="693"/>
        <end position="726"/>
    </location>
</feature>
<dbReference type="PROSITE" id="PS50294">
    <property type="entry name" value="WD_REPEATS_REGION"/>
    <property type="match status" value="1"/>
</dbReference>
<dbReference type="PROSITE" id="PS00678">
    <property type="entry name" value="WD_REPEATS_1"/>
    <property type="match status" value="1"/>
</dbReference>
<dbReference type="SMART" id="SM00326">
    <property type="entry name" value="SH3"/>
    <property type="match status" value="1"/>
</dbReference>
<comment type="caution">
    <text evidence="8">The sequence shown here is derived from an EMBL/GenBank/DDBJ whole genome shotgun (WGS) entry which is preliminary data.</text>
</comment>
<dbReference type="InterPro" id="IPR015943">
    <property type="entry name" value="WD40/YVTN_repeat-like_dom_sf"/>
</dbReference>
<dbReference type="PROSITE" id="PS50082">
    <property type="entry name" value="WD_REPEATS_2"/>
    <property type="match status" value="3"/>
</dbReference>
<dbReference type="InterPro" id="IPR052803">
    <property type="entry name" value="Cilium-Associated_Jouberin"/>
</dbReference>
<keyword evidence="9" id="KW-1185">Reference proteome</keyword>
<dbReference type="GO" id="GO:0036064">
    <property type="term" value="C:ciliary basal body"/>
    <property type="evidence" value="ECO:0007669"/>
    <property type="project" value="TreeGrafter"/>
</dbReference>
<feature type="domain" description="SH3" evidence="7">
    <location>
        <begin position="994"/>
        <end position="1054"/>
    </location>
</feature>
<dbReference type="Pfam" id="PF00400">
    <property type="entry name" value="WD40"/>
    <property type="match status" value="4"/>
</dbReference>
<keyword evidence="1 4" id="KW-0728">SH3 domain</keyword>
<accession>A0AAD9K200</accession>
<evidence type="ECO:0000256" key="6">
    <source>
        <dbReference type="SAM" id="MobiDB-lite"/>
    </source>
</evidence>
<feature type="region of interest" description="Disordered" evidence="6">
    <location>
        <begin position="891"/>
        <end position="920"/>
    </location>
</feature>
<feature type="compositionally biased region" description="Basic residues" evidence="6">
    <location>
        <begin position="275"/>
        <end position="286"/>
    </location>
</feature>
<evidence type="ECO:0000256" key="5">
    <source>
        <dbReference type="PROSITE-ProRule" id="PRU00221"/>
    </source>
</evidence>
<dbReference type="SUPFAM" id="SSF50978">
    <property type="entry name" value="WD40 repeat-like"/>
    <property type="match status" value="1"/>
</dbReference>
<dbReference type="GO" id="GO:0044458">
    <property type="term" value="P:motile cilium assembly"/>
    <property type="evidence" value="ECO:0007669"/>
    <property type="project" value="TreeGrafter"/>
</dbReference>
<evidence type="ECO:0000313" key="9">
    <source>
        <dbReference type="Proteomes" id="UP001208570"/>
    </source>
</evidence>
<reference evidence="8" key="1">
    <citation type="journal article" date="2023" name="Mol. Biol. Evol.">
        <title>Third-Generation Sequencing Reveals the Adaptive Role of the Epigenome in Three Deep-Sea Polychaetes.</title>
        <authorList>
            <person name="Perez M."/>
            <person name="Aroh O."/>
            <person name="Sun Y."/>
            <person name="Lan Y."/>
            <person name="Juniper S.K."/>
            <person name="Young C.R."/>
            <person name="Angers B."/>
            <person name="Qian P.Y."/>
        </authorList>
    </citation>
    <scope>NUCLEOTIDE SEQUENCE</scope>
    <source>
        <strain evidence="8">P08H-3</strain>
    </source>
</reference>
<dbReference type="InterPro" id="IPR036028">
    <property type="entry name" value="SH3-like_dom_sf"/>
</dbReference>
<dbReference type="Gene3D" id="2.30.30.40">
    <property type="entry name" value="SH3 Domains"/>
    <property type="match status" value="1"/>
</dbReference>
<dbReference type="SUPFAM" id="SSF50044">
    <property type="entry name" value="SH3-domain"/>
    <property type="match status" value="1"/>
</dbReference>
<keyword evidence="3" id="KW-0677">Repeat</keyword>
<evidence type="ECO:0000259" key="7">
    <source>
        <dbReference type="PROSITE" id="PS50002"/>
    </source>
</evidence>
<organism evidence="8 9">
    <name type="scientific">Paralvinella palmiformis</name>
    <dbReference type="NCBI Taxonomy" id="53620"/>
    <lineage>
        <taxon>Eukaryota</taxon>
        <taxon>Metazoa</taxon>
        <taxon>Spiralia</taxon>
        <taxon>Lophotrochozoa</taxon>
        <taxon>Annelida</taxon>
        <taxon>Polychaeta</taxon>
        <taxon>Sedentaria</taxon>
        <taxon>Canalipalpata</taxon>
        <taxon>Terebellida</taxon>
        <taxon>Terebelliformia</taxon>
        <taxon>Alvinellidae</taxon>
        <taxon>Paralvinella</taxon>
    </lineage>
</organism>
<dbReference type="PRINTS" id="PR00452">
    <property type="entry name" value="SH3DOMAIN"/>
</dbReference>
<sequence>MCTLRVEFERYEAAKKEMLPAVDCKAAQTAKRTRKKVPNENDGDVPEVYPKARDRFPVPAASKKSKRPKSKSKPVNDDEEPLAKDVTGSSVNEVLQQVYIESQNESKKKKKSRTHKDMLESLKKGDGIRKDSDDTLLLANTYDPDEDPKSKKSNKNRQKEQRSKLNGIDNTAFTQENEVQARKPRRKAKKQQEENIQENSLTIEELAPPTTQKTKSKKVKEEVTSDAEALSSPGGKSLKKKKKKKPIEDDQVTSEGPERDETPRPTSDPELGQTKVKKKKKKKKKKGIETEQPKEIEDHGRIVGLFVHRTDKLKTDFLIAHPVVRVSVVDGATGNYLKKQHEGRQVTSYYEHDDVDFVLPIMTQPFDFKQNKSTLPVWEELLIFNENYDYFIQEDPCIVIFFEILDFMSMNATSQRQGSESGWHRIAWGFLKLVGANGKPNTDKKVRLQLYQPLVRFRARPDQLEVYQWYKCKHMRMPYPSTLYITVKGIIPPDTVEPAPRSMFATQEERGRVTYDEMQKTLDGTITTREGRTIRGPSLWTKLAGQLCKIPNDRLISLPAGNKGCYVVRFSLDGKYLACGSHDKDGYPIIIYEVLSGKAKGQLHGHFGIIYDICWSRNHTEILTASGDGTARVWDVDKMLSCPLKTLPHPSFVYCAKYHPRVNKVVATGGYDRMIRIWTLKGDEPHGQLLQELDDHLGTVNTLCFDFEGTRLYSGDSVGQIKVWTVYVTDKPSSDGILRDWVKEKDINEPEIKGVVINTIKMHTSARRILIHTRDNQLRLYDLRIGAIMQRYKGSLSFREHIRSTMTPCGSFVFAGSEDSCVYVWNSDSGDQVAQYNELGYRKPVSDVDYHPHDHIVAFCSFGEHHPVILYKYDHLVAQRDLGLEPADVAKTQQKTGRPMSPEIKAGVEQKSDDEGLETAKSRTGDVDLDLSHSTRMERVRRKLNSVLPAEGNAWRPGFTEVGRHGTPSLFSRPPVAITAVHGKPQLQFYGRKHTKDWMVALYDYQAQRSDELTFARGDDLWIVCKDTDSWWLARNGVGEEGYIPSNYVTSHGDEKDELAAYKVAVSKEAEEDSDVDVRKSGTAAVVSKSGELKFISATEDSDVEPLSRRKKRKKKVRKSPDSRKSQDTIINIDSEPESAKLTGGHRTRWTRTPESIA</sequence>
<evidence type="ECO:0000256" key="3">
    <source>
        <dbReference type="ARBA" id="ARBA00022737"/>
    </source>
</evidence>
<feature type="compositionally biased region" description="Polar residues" evidence="6">
    <location>
        <begin position="168"/>
        <end position="178"/>
    </location>
</feature>
<feature type="region of interest" description="Disordered" evidence="6">
    <location>
        <begin position="24"/>
        <end position="293"/>
    </location>
</feature>
<dbReference type="InterPro" id="IPR001680">
    <property type="entry name" value="WD40_rpt"/>
</dbReference>
<dbReference type="InterPro" id="IPR036322">
    <property type="entry name" value="WD40_repeat_dom_sf"/>
</dbReference>
<dbReference type="Gene3D" id="2.130.10.10">
    <property type="entry name" value="YVTN repeat-like/Quinoprotein amine dehydrogenase"/>
    <property type="match status" value="1"/>
</dbReference>
<keyword evidence="2 5" id="KW-0853">WD repeat</keyword>
<dbReference type="Pfam" id="PF00018">
    <property type="entry name" value="SH3_1"/>
    <property type="match status" value="1"/>
</dbReference>
<feature type="compositionally biased region" description="Basic and acidic residues" evidence="6">
    <location>
        <begin position="115"/>
        <end position="133"/>
    </location>
</feature>
<dbReference type="PANTHER" id="PTHR44499">
    <property type="entry name" value="JOUBERIN"/>
    <property type="match status" value="1"/>
</dbReference>
<evidence type="ECO:0000256" key="2">
    <source>
        <dbReference type="ARBA" id="ARBA00022574"/>
    </source>
</evidence>
<dbReference type="CDD" id="cd00200">
    <property type="entry name" value="WD40"/>
    <property type="match status" value="1"/>
</dbReference>
<evidence type="ECO:0000256" key="1">
    <source>
        <dbReference type="ARBA" id="ARBA00022443"/>
    </source>
</evidence>
<feature type="repeat" description="WD" evidence="5">
    <location>
        <begin position="603"/>
        <end position="637"/>
    </location>
</feature>
<evidence type="ECO:0000256" key="4">
    <source>
        <dbReference type="PROSITE-ProRule" id="PRU00192"/>
    </source>
</evidence>
<dbReference type="AlphaFoldDB" id="A0AAD9K200"/>
<gene>
    <name evidence="8" type="ORF">LSH36_86g01028</name>
</gene>
<feature type="compositionally biased region" description="Basic residues" evidence="6">
    <location>
        <begin position="1109"/>
        <end position="1118"/>
    </location>
</feature>
<feature type="region of interest" description="Disordered" evidence="6">
    <location>
        <begin position="1099"/>
        <end position="1158"/>
    </location>
</feature>
<dbReference type="EMBL" id="JAODUP010000086">
    <property type="protein sequence ID" value="KAK2163056.1"/>
    <property type="molecule type" value="Genomic_DNA"/>
</dbReference>
<feature type="compositionally biased region" description="Polar residues" evidence="6">
    <location>
        <begin position="87"/>
        <end position="103"/>
    </location>
</feature>
<protein>
    <recommendedName>
        <fullName evidence="7">SH3 domain-containing protein</fullName>
    </recommendedName>
</protein>
<name>A0AAD9K200_9ANNE</name>
<dbReference type="SMART" id="SM00320">
    <property type="entry name" value="WD40"/>
    <property type="match status" value="6"/>
</dbReference>
<feature type="compositionally biased region" description="Basic residues" evidence="6">
    <location>
        <begin position="63"/>
        <end position="72"/>
    </location>
</feature>
<dbReference type="PANTHER" id="PTHR44499:SF1">
    <property type="entry name" value="JOUBERIN"/>
    <property type="match status" value="1"/>
</dbReference>
<dbReference type="InterPro" id="IPR001452">
    <property type="entry name" value="SH3_domain"/>
</dbReference>
<dbReference type="Proteomes" id="UP001208570">
    <property type="component" value="Unassembled WGS sequence"/>
</dbReference>
<feature type="repeat" description="WD" evidence="5">
    <location>
        <begin position="646"/>
        <end position="681"/>
    </location>
</feature>
<feature type="compositionally biased region" description="Basic and acidic residues" evidence="6">
    <location>
        <begin position="906"/>
        <end position="920"/>
    </location>
</feature>
<dbReference type="PROSITE" id="PS50002">
    <property type="entry name" value="SH3"/>
    <property type="match status" value="1"/>
</dbReference>